<feature type="non-terminal residue" evidence="5">
    <location>
        <position position="86"/>
    </location>
</feature>
<dbReference type="OrthoDB" id="3264588at2759"/>
<evidence type="ECO:0000256" key="3">
    <source>
        <dbReference type="ARBA" id="ARBA00022833"/>
    </source>
</evidence>
<feature type="non-terminal residue" evidence="5">
    <location>
        <position position="1"/>
    </location>
</feature>
<dbReference type="STRING" id="436010.A0A166NG66"/>
<gene>
    <name evidence="5" type="ORF">FIBSPDRAFT_658996</name>
</gene>
<dbReference type="Gene3D" id="2.170.150.70">
    <property type="match status" value="1"/>
</dbReference>
<dbReference type="PANTHER" id="PTHR28620">
    <property type="entry name" value="CENTROMERE PROTEIN V"/>
    <property type="match status" value="1"/>
</dbReference>
<dbReference type="GO" id="GO:0046872">
    <property type="term" value="F:metal ion binding"/>
    <property type="evidence" value="ECO:0007669"/>
    <property type="project" value="UniProtKB-KW"/>
</dbReference>
<comment type="similarity">
    <text evidence="1">Belongs to the Gfa family.</text>
</comment>
<reference evidence="5 6" key="1">
    <citation type="journal article" date="2016" name="Mol. Biol. Evol.">
        <title>Comparative Genomics of Early-Diverging Mushroom-Forming Fungi Provides Insights into the Origins of Lignocellulose Decay Capabilities.</title>
        <authorList>
            <person name="Nagy L.G."/>
            <person name="Riley R."/>
            <person name="Tritt A."/>
            <person name="Adam C."/>
            <person name="Daum C."/>
            <person name="Floudas D."/>
            <person name="Sun H."/>
            <person name="Yadav J.S."/>
            <person name="Pangilinan J."/>
            <person name="Larsson K.H."/>
            <person name="Matsuura K."/>
            <person name="Barry K."/>
            <person name="Labutti K."/>
            <person name="Kuo R."/>
            <person name="Ohm R.A."/>
            <person name="Bhattacharya S.S."/>
            <person name="Shirouzu T."/>
            <person name="Yoshinaga Y."/>
            <person name="Martin F.M."/>
            <person name="Grigoriev I.V."/>
            <person name="Hibbett D.S."/>
        </authorList>
    </citation>
    <scope>NUCLEOTIDE SEQUENCE [LARGE SCALE GENOMIC DNA]</scope>
    <source>
        <strain evidence="5 6">CBS 109695</strain>
    </source>
</reference>
<dbReference type="InterPro" id="IPR006913">
    <property type="entry name" value="CENP-V/GFA"/>
</dbReference>
<organism evidence="5 6">
    <name type="scientific">Athelia psychrophila</name>
    <dbReference type="NCBI Taxonomy" id="1759441"/>
    <lineage>
        <taxon>Eukaryota</taxon>
        <taxon>Fungi</taxon>
        <taxon>Dikarya</taxon>
        <taxon>Basidiomycota</taxon>
        <taxon>Agaricomycotina</taxon>
        <taxon>Agaricomycetes</taxon>
        <taxon>Agaricomycetidae</taxon>
        <taxon>Atheliales</taxon>
        <taxon>Atheliaceae</taxon>
        <taxon>Athelia</taxon>
    </lineage>
</organism>
<sequence>LETYDGNCHCGAVSFTVRIPSLAEYRVSNCNCSICTRNGHHMVYPERQNVVFHTGLDNLTEYRFGSKLAAHRFCKTCGSSVYVDVK</sequence>
<dbReference type="Proteomes" id="UP000076532">
    <property type="component" value="Unassembled WGS sequence"/>
</dbReference>
<dbReference type="EMBL" id="KV417523">
    <property type="protein sequence ID" value="KZP24972.1"/>
    <property type="molecule type" value="Genomic_DNA"/>
</dbReference>
<protein>
    <recommendedName>
        <fullName evidence="4">CENP-V/GFA domain-containing protein</fullName>
    </recommendedName>
</protein>
<evidence type="ECO:0000313" key="6">
    <source>
        <dbReference type="Proteomes" id="UP000076532"/>
    </source>
</evidence>
<keyword evidence="6" id="KW-1185">Reference proteome</keyword>
<dbReference type="PROSITE" id="PS51891">
    <property type="entry name" value="CENP_V_GFA"/>
    <property type="match status" value="1"/>
</dbReference>
<dbReference type="InterPro" id="IPR052355">
    <property type="entry name" value="CENP-V-like"/>
</dbReference>
<dbReference type="InterPro" id="IPR011057">
    <property type="entry name" value="Mss4-like_sf"/>
</dbReference>
<evidence type="ECO:0000256" key="2">
    <source>
        <dbReference type="ARBA" id="ARBA00022723"/>
    </source>
</evidence>
<feature type="domain" description="CENP-V/GFA" evidence="4">
    <location>
        <begin position="4"/>
        <end position="86"/>
    </location>
</feature>
<evidence type="ECO:0000256" key="1">
    <source>
        <dbReference type="ARBA" id="ARBA00005495"/>
    </source>
</evidence>
<dbReference type="Pfam" id="PF04828">
    <property type="entry name" value="GFA"/>
    <property type="match status" value="1"/>
</dbReference>
<proteinExistence type="inferred from homology"/>
<evidence type="ECO:0000259" key="4">
    <source>
        <dbReference type="PROSITE" id="PS51891"/>
    </source>
</evidence>
<dbReference type="GO" id="GO:0016846">
    <property type="term" value="F:carbon-sulfur lyase activity"/>
    <property type="evidence" value="ECO:0007669"/>
    <property type="project" value="InterPro"/>
</dbReference>
<dbReference type="SUPFAM" id="SSF51316">
    <property type="entry name" value="Mss4-like"/>
    <property type="match status" value="1"/>
</dbReference>
<dbReference type="AlphaFoldDB" id="A0A166NG66"/>
<name>A0A166NG66_9AGAM</name>
<dbReference type="PANTHER" id="PTHR28620:SF1">
    <property type="entry name" value="CENP-V_GFA DOMAIN-CONTAINING PROTEIN"/>
    <property type="match status" value="1"/>
</dbReference>
<keyword evidence="2" id="KW-0479">Metal-binding</keyword>
<keyword evidence="3" id="KW-0862">Zinc</keyword>
<evidence type="ECO:0000313" key="5">
    <source>
        <dbReference type="EMBL" id="KZP24972.1"/>
    </source>
</evidence>
<accession>A0A166NG66</accession>